<organism evidence="2 3">
    <name type="scientific">Extremus antarcticus</name>
    <dbReference type="NCBI Taxonomy" id="702011"/>
    <lineage>
        <taxon>Eukaryota</taxon>
        <taxon>Fungi</taxon>
        <taxon>Dikarya</taxon>
        <taxon>Ascomycota</taxon>
        <taxon>Pezizomycotina</taxon>
        <taxon>Dothideomycetes</taxon>
        <taxon>Dothideomycetidae</taxon>
        <taxon>Mycosphaerellales</taxon>
        <taxon>Extremaceae</taxon>
        <taxon>Extremus</taxon>
    </lineage>
</organism>
<comment type="caution">
    <text evidence="2">The sequence shown here is derived from an EMBL/GenBank/DDBJ whole genome shotgun (WGS) entry which is preliminary data.</text>
</comment>
<protein>
    <submittedName>
        <fullName evidence="2">Uncharacterized protein</fullName>
    </submittedName>
</protein>
<dbReference type="Proteomes" id="UP001271007">
    <property type="component" value="Unassembled WGS sequence"/>
</dbReference>
<feature type="transmembrane region" description="Helical" evidence="1">
    <location>
        <begin position="34"/>
        <end position="53"/>
    </location>
</feature>
<keyword evidence="1" id="KW-0472">Membrane</keyword>
<gene>
    <name evidence="2" type="ORF">LTR09_011500</name>
</gene>
<reference evidence="2" key="1">
    <citation type="submission" date="2023-04" db="EMBL/GenBank/DDBJ databases">
        <title>Black Yeasts Isolated from many extreme environments.</title>
        <authorList>
            <person name="Coleine C."/>
            <person name="Stajich J.E."/>
            <person name="Selbmann L."/>
        </authorList>
    </citation>
    <scope>NUCLEOTIDE SEQUENCE</scope>
    <source>
        <strain evidence="2">CCFEE 5312</strain>
    </source>
</reference>
<keyword evidence="3" id="KW-1185">Reference proteome</keyword>
<evidence type="ECO:0000313" key="2">
    <source>
        <dbReference type="EMBL" id="KAK3047075.1"/>
    </source>
</evidence>
<dbReference type="AlphaFoldDB" id="A0AAJ0DBR0"/>
<feature type="transmembrane region" description="Helical" evidence="1">
    <location>
        <begin position="86"/>
        <end position="107"/>
    </location>
</feature>
<name>A0AAJ0DBR0_9PEZI</name>
<dbReference type="EMBL" id="JAWDJX010000069">
    <property type="protein sequence ID" value="KAK3047075.1"/>
    <property type="molecule type" value="Genomic_DNA"/>
</dbReference>
<keyword evidence="1" id="KW-1133">Transmembrane helix</keyword>
<keyword evidence="1" id="KW-0812">Transmembrane</keyword>
<evidence type="ECO:0000313" key="3">
    <source>
        <dbReference type="Proteomes" id="UP001271007"/>
    </source>
</evidence>
<accession>A0AAJ0DBR0</accession>
<evidence type="ECO:0000256" key="1">
    <source>
        <dbReference type="SAM" id="Phobius"/>
    </source>
</evidence>
<sequence length="327" mass="36019">MDKWVSLLTGGALVGLSAADSSRYRLSVGFGLSYYLIAAVCLDAVATPLWPIANKKTSTRIKSLEHLHDVDVIDVKARRKVYWSNFASFFLMHVWGVAIMTALLWAFEGDEKATTLPPSPGKDQTSTFYYSGSLWASPELSQRTLSAIFEKASRVPEEERLRVIPSSPPGIEAMRILTTRAKVFKSSAVQAAFPLGTQMVKVASRLWHDGEVIVELVPARLVFDHDPLLTTISRESGGVTNVLVFVGHESNHPEKRMSDVSKTSQIVAEAIIQATSQAKLSFSYDQSVLAELTVTPHSTGRLAVPRGLIHHMEWSSAERARIIRTGE</sequence>
<proteinExistence type="predicted"/>